<evidence type="ECO:0008006" key="3">
    <source>
        <dbReference type="Google" id="ProtNLM"/>
    </source>
</evidence>
<dbReference type="RefSeq" id="WP_006980796.1">
    <property type="nucleotide sequence ID" value="NZ_ABVL01000010.1"/>
</dbReference>
<dbReference type="PANTHER" id="PTHR42307:SF3">
    <property type="entry name" value="PUP--PROTEIN LIGASE"/>
    <property type="match status" value="1"/>
</dbReference>
<dbReference type="STRING" id="497964.CfE428DRAFT_3471"/>
<comment type="caution">
    <text evidence="1">The sequence shown here is derived from an EMBL/GenBank/DDBJ whole genome shotgun (WGS) entry which is preliminary data.</text>
</comment>
<dbReference type="GO" id="GO:0070490">
    <property type="term" value="P:protein pupylation"/>
    <property type="evidence" value="ECO:0007669"/>
    <property type="project" value="TreeGrafter"/>
</dbReference>
<evidence type="ECO:0000313" key="1">
    <source>
        <dbReference type="EMBL" id="EDY18813.1"/>
    </source>
</evidence>
<dbReference type="InParanoid" id="B4D3I3"/>
<dbReference type="EMBL" id="ABVL01000010">
    <property type="protein sequence ID" value="EDY18813.1"/>
    <property type="molecule type" value="Genomic_DNA"/>
</dbReference>
<dbReference type="InterPro" id="IPR004347">
    <property type="entry name" value="Pup_ligase/deamidase"/>
</dbReference>
<accession>B4D3I3</accession>
<gene>
    <name evidence="1" type="ORF">CfE428DRAFT_3471</name>
</gene>
<dbReference type="GO" id="GO:0019941">
    <property type="term" value="P:modification-dependent protein catabolic process"/>
    <property type="evidence" value="ECO:0007669"/>
    <property type="project" value="InterPro"/>
</dbReference>
<dbReference type="PANTHER" id="PTHR42307">
    <property type="entry name" value="PUP DEAMIDASE/DEPUPYLASE"/>
    <property type="match status" value="1"/>
</dbReference>
<evidence type="ECO:0000313" key="2">
    <source>
        <dbReference type="Proteomes" id="UP000005824"/>
    </source>
</evidence>
<dbReference type="GO" id="GO:0005524">
    <property type="term" value="F:ATP binding"/>
    <property type="evidence" value="ECO:0007669"/>
    <property type="project" value="TreeGrafter"/>
</dbReference>
<sequence length="470" mass="52719">MNRVVGIETEYGCLVSGEAPHGPDAWPARVKNYLFKKARAGVIDLHYRDYEEPPGNGGFLLNGGRLYIDMGHLEYSSPECRMVEDSVAYDLAGDQLLQSALEALGVSEEVAFIKNNVDHHTGATFGCHENYLMKRELQFSPRLLGTLLSFLATRQLFTGAGRVGQASPLAFDFEPMPNTGPVSFQLSQRADHIVNDIYQWVQFNRAIINARDEPLADYRKYRRLHLLVGDSNMSPFATALKIGTTALVLTMLEEGSLPDDVILLDAVLATRQISHEGTGHAVVQLEDGRTRSALDIQREFLAHARRTQSGRDTETDWIMDTWEFTLDALANKPELLLGGVDWVSKKWLLETFRESEGLTWQDPWLQSLDLEYHNINPAKGLFFALTAAKGIGEFNQRMRRPAATNHPPTDTRACGRGLAVSIFQDRKLPYVINWDSISLDNTPYLPMPDPFETYAGHVHTLLEDQFDPLG</sequence>
<dbReference type="eggNOG" id="COG4122">
    <property type="taxonomic scope" value="Bacteria"/>
</dbReference>
<reference evidence="1 2" key="1">
    <citation type="journal article" date="2011" name="J. Bacteriol.">
        <title>Genome sequence of Chthoniobacter flavus Ellin428, an aerobic heterotrophic soil bacterium.</title>
        <authorList>
            <person name="Kant R."/>
            <person name="van Passel M.W."/>
            <person name="Palva A."/>
            <person name="Lucas S."/>
            <person name="Lapidus A."/>
            <person name="Glavina Del Rio T."/>
            <person name="Dalin E."/>
            <person name="Tice H."/>
            <person name="Bruce D."/>
            <person name="Goodwin L."/>
            <person name="Pitluck S."/>
            <person name="Larimer F.W."/>
            <person name="Land M.L."/>
            <person name="Hauser L."/>
            <person name="Sangwan P."/>
            <person name="de Vos W.M."/>
            <person name="Janssen P.H."/>
            <person name="Smidt H."/>
        </authorList>
    </citation>
    <scope>NUCLEOTIDE SEQUENCE [LARGE SCALE GENOMIC DNA]</scope>
    <source>
        <strain evidence="1 2">Ellin428</strain>
    </source>
</reference>
<organism evidence="1 2">
    <name type="scientific">Chthoniobacter flavus Ellin428</name>
    <dbReference type="NCBI Taxonomy" id="497964"/>
    <lineage>
        <taxon>Bacteria</taxon>
        <taxon>Pseudomonadati</taxon>
        <taxon>Verrucomicrobiota</taxon>
        <taxon>Spartobacteria</taxon>
        <taxon>Chthoniobacterales</taxon>
        <taxon>Chthoniobacteraceae</taxon>
        <taxon>Chthoniobacter</taxon>
    </lineage>
</organism>
<dbReference type="Pfam" id="PF03136">
    <property type="entry name" value="Pup_ligase"/>
    <property type="match status" value="1"/>
</dbReference>
<dbReference type="AlphaFoldDB" id="B4D3I3"/>
<proteinExistence type="predicted"/>
<protein>
    <recommendedName>
        <fullName evidence="3">Proteasome component</fullName>
    </recommendedName>
</protein>
<name>B4D3I3_9BACT</name>
<dbReference type="GO" id="GO:0010498">
    <property type="term" value="P:proteasomal protein catabolic process"/>
    <property type="evidence" value="ECO:0007669"/>
    <property type="project" value="InterPro"/>
</dbReference>
<dbReference type="Proteomes" id="UP000005824">
    <property type="component" value="Unassembled WGS sequence"/>
</dbReference>
<keyword evidence="2" id="KW-1185">Reference proteome</keyword>